<keyword evidence="5" id="KW-1133">Transmembrane helix</keyword>
<dbReference type="SUPFAM" id="SSF53756">
    <property type="entry name" value="UDP-Glycosyltransferase/glycogen phosphorylase"/>
    <property type="match status" value="1"/>
</dbReference>
<comment type="catalytic activity">
    <reaction evidence="5">
        <text>glucuronate acceptor + UDP-alpha-D-glucuronate = acceptor beta-D-glucuronoside + UDP + H(+)</text>
        <dbReference type="Rhea" id="RHEA:21032"/>
        <dbReference type="ChEBI" id="CHEBI:15378"/>
        <dbReference type="ChEBI" id="CHEBI:58052"/>
        <dbReference type="ChEBI" id="CHEBI:58223"/>
        <dbReference type="ChEBI" id="CHEBI:132367"/>
        <dbReference type="ChEBI" id="CHEBI:132368"/>
        <dbReference type="EC" id="2.4.1.17"/>
    </reaction>
</comment>
<dbReference type="PROSITE" id="PS00375">
    <property type="entry name" value="UDPGT"/>
    <property type="match status" value="1"/>
</dbReference>
<evidence type="ECO:0000313" key="7">
    <source>
        <dbReference type="Proteomes" id="UP000663880"/>
    </source>
</evidence>
<evidence type="ECO:0000256" key="5">
    <source>
        <dbReference type="RuleBase" id="RU362059"/>
    </source>
</evidence>
<evidence type="ECO:0000256" key="3">
    <source>
        <dbReference type="ARBA" id="ARBA00022679"/>
    </source>
</evidence>
<dbReference type="PANTHER" id="PTHR48043:SF159">
    <property type="entry name" value="EG:EG0003.4 PROTEIN-RELATED"/>
    <property type="match status" value="1"/>
</dbReference>
<evidence type="ECO:0000256" key="1">
    <source>
        <dbReference type="ARBA" id="ARBA00009995"/>
    </source>
</evidence>
<dbReference type="FunFam" id="3.40.50.2000:FF:000050">
    <property type="entry name" value="UDP-glucuronosyltransferase"/>
    <property type="match status" value="1"/>
</dbReference>
<keyword evidence="5" id="KW-0472">Membrane</keyword>
<reference evidence="6" key="1">
    <citation type="submission" date="2021-02" db="EMBL/GenBank/DDBJ databases">
        <authorList>
            <person name="Steward A R."/>
        </authorList>
    </citation>
    <scope>NUCLEOTIDE SEQUENCE</scope>
</reference>
<dbReference type="CDD" id="cd03784">
    <property type="entry name" value="GT1_Gtf-like"/>
    <property type="match status" value="1"/>
</dbReference>
<feature type="signal peptide" evidence="5">
    <location>
        <begin position="1"/>
        <end position="19"/>
    </location>
</feature>
<keyword evidence="7" id="KW-1185">Reference proteome</keyword>
<dbReference type="OrthoDB" id="5835829at2759"/>
<evidence type="ECO:0000313" key="6">
    <source>
        <dbReference type="EMBL" id="CAF4941967.1"/>
    </source>
</evidence>
<evidence type="ECO:0000256" key="2">
    <source>
        <dbReference type="ARBA" id="ARBA00022676"/>
    </source>
</evidence>
<dbReference type="GO" id="GO:0015020">
    <property type="term" value="F:glucuronosyltransferase activity"/>
    <property type="evidence" value="ECO:0007669"/>
    <property type="project" value="UniProtKB-EC"/>
</dbReference>
<protein>
    <recommendedName>
        <fullName evidence="5">UDP-glucuronosyltransferase</fullName>
        <ecNumber evidence="5">2.4.1.17</ecNumber>
    </recommendedName>
</protein>
<gene>
    <name evidence="6" type="ORF">PMACD_LOCUS14807</name>
</gene>
<dbReference type="Gene3D" id="3.40.50.2000">
    <property type="entry name" value="Glycogen Phosphorylase B"/>
    <property type="match status" value="2"/>
</dbReference>
<dbReference type="GO" id="GO:0016020">
    <property type="term" value="C:membrane"/>
    <property type="evidence" value="ECO:0007669"/>
    <property type="project" value="UniProtKB-SubCell"/>
</dbReference>
<proteinExistence type="inferred from homology"/>
<comment type="subcellular location">
    <subcellularLocation>
        <location evidence="5">Membrane</location>
        <topology evidence="5">Single-pass membrane protein</topology>
    </subcellularLocation>
</comment>
<dbReference type="AlphaFoldDB" id="A0A821XQ01"/>
<dbReference type="InterPro" id="IPR035595">
    <property type="entry name" value="UDP_glycos_trans_CS"/>
</dbReference>
<feature type="chain" id="PRO_5033108936" description="UDP-glucuronosyltransferase" evidence="5">
    <location>
        <begin position="20"/>
        <end position="515"/>
    </location>
</feature>
<comment type="caution">
    <text evidence="6">The sequence shown here is derived from an EMBL/GenBank/DDBJ whole genome shotgun (WGS) entry which is preliminary data.</text>
</comment>
<evidence type="ECO:0000256" key="4">
    <source>
        <dbReference type="RuleBase" id="RU003718"/>
    </source>
</evidence>
<organism evidence="6 7">
    <name type="scientific">Pieris macdunnoughi</name>
    <dbReference type="NCBI Taxonomy" id="345717"/>
    <lineage>
        <taxon>Eukaryota</taxon>
        <taxon>Metazoa</taxon>
        <taxon>Ecdysozoa</taxon>
        <taxon>Arthropoda</taxon>
        <taxon>Hexapoda</taxon>
        <taxon>Insecta</taxon>
        <taxon>Pterygota</taxon>
        <taxon>Neoptera</taxon>
        <taxon>Endopterygota</taxon>
        <taxon>Lepidoptera</taxon>
        <taxon>Glossata</taxon>
        <taxon>Ditrysia</taxon>
        <taxon>Papilionoidea</taxon>
        <taxon>Pieridae</taxon>
        <taxon>Pierinae</taxon>
        <taxon>Pieris</taxon>
    </lineage>
</organism>
<dbReference type="Proteomes" id="UP000663880">
    <property type="component" value="Unassembled WGS sequence"/>
</dbReference>
<keyword evidence="5" id="KW-0732">Signal</keyword>
<keyword evidence="3 4" id="KW-0808">Transferase</keyword>
<dbReference type="Pfam" id="PF00201">
    <property type="entry name" value="UDPGT"/>
    <property type="match status" value="1"/>
</dbReference>
<accession>A0A821XQ01</accession>
<feature type="transmembrane region" description="Helical" evidence="5">
    <location>
        <begin position="478"/>
        <end position="504"/>
    </location>
</feature>
<dbReference type="EC" id="2.4.1.17" evidence="5"/>
<keyword evidence="2 4" id="KW-0328">Glycosyltransferase</keyword>
<dbReference type="EMBL" id="CAJOBZ010000067">
    <property type="protein sequence ID" value="CAF4941967.1"/>
    <property type="molecule type" value="Genomic_DNA"/>
</dbReference>
<comment type="similarity">
    <text evidence="1 4">Belongs to the UDP-glycosyltransferase family.</text>
</comment>
<dbReference type="InterPro" id="IPR050271">
    <property type="entry name" value="UDP-glycosyltransferase"/>
</dbReference>
<sequence length="515" mass="59077">MANLILFFVVISAWNFTESARILGVFPTPSISHQVVFRPIMHALAKRGHDVVVITPDPAFPKGKAPPNLTEIDVRNESYIHIDKLLSVNRGRKNDFITQFTKILEGMPIIFESQLQVPEVQKILKDERDSFDLVFIESCVRAALAISHVIKAPVIQISSLGISTPQYALAGAPIQPFVYPSPIQQRIYNLSLLEKLKELLSFQKIIRHIYATDHLDYNLAKKYFGDIPQFEELFTNTKMLFINEHPLWADNRPVPPNILYIGGVHEVPEKPLPNPLKTYLDSSKNGVIFISFGTNVRANMLCPEKIKVMVNVLSKLQYDVLWKWDNETLINKSENIVISKWFPQSDLLRHPKVKLFITQGGLQSTDEAINAAVPLLGVPMLADQWYNVEKYVRHRIGVQIDFETLTHDEFKNAIVTVINDSSYKENIIRLRSMMRDQPMKPLDQAIYWTEHILKHGGDHLQPPNFGVYGIYEYYEVPLVLTIFFCLFIVVGLFVWILVILLRFLRKLTFGKVKTS</sequence>
<name>A0A821XQ01_9NEOP</name>
<keyword evidence="5" id="KW-0812">Transmembrane</keyword>
<dbReference type="PANTHER" id="PTHR48043">
    <property type="entry name" value="EG:EG0003.4 PROTEIN-RELATED"/>
    <property type="match status" value="1"/>
</dbReference>
<dbReference type="InterPro" id="IPR002213">
    <property type="entry name" value="UDP_glucos_trans"/>
</dbReference>